<evidence type="ECO:0000313" key="7">
    <source>
        <dbReference type="EMBL" id="CAG9610725.1"/>
    </source>
</evidence>
<protein>
    <submittedName>
        <fullName evidence="7">Polyisoprenyl-teichoic acid--peptidoglycan teichoic acid transferase TagU</fullName>
        <ecNumber evidence="7">2.7.8.-</ecNumber>
    </submittedName>
</protein>
<keyword evidence="2 5" id="KW-0812">Transmembrane</keyword>
<dbReference type="Pfam" id="PF03816">
    <property type="entry name" value="LytR_cpsA_psr"/>
    <property type="match status" value="1"/>
</dbReference>
<name>A0A9C7LD58_9BACI</name>
<comment type="similarity">
    <text evidence="1">Belongs to the LytR/CpsA/Psr (LCP) family.</text>
</comment>
<keyword evidence="8" id="KW-1185">Reference proteome</keyword>
<dbReference type="GO" id="GO:0071555">
    <property type="term" value="P:cell wall organization"/>
    <property type="evidence" value="ECO:0007669"/>
    <property type="project" value="UniProtKB-KW"/>
</dbReference>
<keyword evidence="7" id="KW-0808">Transferase</keyword>
<evidence type="ECO:0000256" key="2">
    <source>
        <dbReference type="ARBA" id="ARBA00022692"/>
    </source>
</evidence>
<keyword evidence="3" id="KW-0735">Signal-anchor</keyword>
<dbReference type="Gene3D" id="3.40.630.190">
    <property type="entry name" value="LCP protein"/>
    <property type="match status" value="1"/>
</dbReference>
<evidence type="ECO:0000313" key="8">
    <source>
        <dbReference type="Proteomes" id="UP000789845"/>
    </source>
</evidence>
<dbReference type="PANTHER" id="PTHR33392">
    <property type="entry name" value="POLYISOPRENYL-TEICHOIC ACID--PEPTIDOGLYCAN TEICHOIC ACID TRANSFERASE TAGU"/>
    <property type="match status" value="1"/>
</dbReference>
<dbReference type="EC" id="2.7.8.-" evidence="7"/>
<reference evidence="7" key="1">
    <citation type="submission" date="2021-10" db="EMBL/GenBank/DDBJ databases">
        <authorList>
            <person name="Criscuolo A."/>
        </authorList>
    </citation>
    <scope>NUCLEOTIDE SEQUENCE</scope>
    <source>
        <strain evidence="7">CIP111885</strain>
    </source>
</reference>
<dbReference type="AlphaFoldDB" id="A0A9C7LD58"/>
<feature type="transmembrane region" description="Helical" evidence="5">
    <location>
        <begin position="9"/>
        <end position="31"/>
    </location>
</feature>
<dbReference type="Proteomes" id="UP000789845">
    <property type="component" value="Unassembled WGS sequence"/>
</dbReference>
<dbReference type="InterPro" id="IPR050922">
    <property type="entry name" value="LytR/CpsA/Psr_CW_biosynth"/>
</dbReference>
<dbReference type="RefSeq" id="WP_230499083.1">
    <property type="nucleotide sequence ID" value="NZ_CAKJTG010000049.1"/>
</dbReference>
<keyword evidence="4 5" id="KW-1133">Transmembrane helix</keyword>
<sequence length="321" mass="36841">MGKKRLKIYIFVAVLAIIGISSYMAIKYYVYGEVYTSRPEILAGSDLDRIMQQHEENIYKPEKEANQRPYSVLLVGLDSKTMDSGRSDTLMVALVDQKNKKVSLLSIPRDTRVQIAGRDLDKITHAHNYGINSTIMTVEDFLDIKIDYYAQINFEGFQSLVNTLGGVTVDVEKNLSFRDRITNTQFSLNKGTQKLNGIQALNYARFRDDWESDFGRNRRQQQVIKALMDETMNIRTITKINPILKDIGEYVETDMDFDVLAKTLTKMKNVSSKDVYSIPMKAYPTTINRISYVTIDQDSLEKVKTYIKDVFDGKNPVKMEE</sequence>
<keyword evidence="5" id="KW-0472">Membrane</keyword>
<dbReference type="InterPro" id="IPR004474">
    <property type="entry name" value="LytR_CpsA_psr"/>
</dbReference>
<accession>A0A9C7LD58</accession>
<organism evidence="7 8">
    <name type="scientific">Pseudoneobacillus rhizosphaerae</name>
    <dbReference type="NCBI Taxonomy" id="2880968"/>
    <lineage>
        <taxon>Bacteria</taxon>
        <taxon>Bacillati</taxon>
        <taxon>Bacillota</taxon>
        <taxon>Bacilli</taxon>
        <taxon>Bacillales</taxon>
        <taxon>Bacillaceae</taxon>
        <taxon>Pseudoneobacillus</taxon>
    </lineage>
</organism>
<dbReference type="PANTHER" id="PTHR33392:SF6">
    <property type="entry name" value="POLYISOPRENYL-TEICHOIC ACID--PEPTIDOGLYCAN TEICHOIC ACID TRANSFERASE TAGU"/>
    <property type="match status" value="1"/>
</dbReference>
<evidence type="ECO:0000259" key="6">
    <source>
        <dbReference type="Pfam" id="PF03816"/>
    </source>
</evidence>
<evidence type="ECO:0000256" key="5">
    <source>
        <dbReference type="SAM" id="Phobius"/>
    </source>
</evidence>
<gene>
    <name evidence="7" type="primary">tagU</name>
    <name evidence="7" type="ORF">NEOCIP111885_04501</name>
</gene>
<evidence type="ECO:0000256" key="4">
    <source>
        <dbReference type="ARBA" id="ARBA00022989"/>
    </source>
</evidence>
<comment type="caution">
    <text evidence="7">The sequence shown here is derived from an EMBL/GenBank/DDBJ whole genome shotgun (WGS) entry which is preliminary data.</text>
</comment>
<evidence type="ECO:0000256" key="1">
    <source>
        <dbReference type="ARBA" id="ARBA00006068"/>
    </source>
</evidence>
<dbReference type="GO" id="GO:0016740">
    <property type="term" value="F:transferase activity"/>
    <property type="evidence" value="ECO:0007669"/>
    <property type="project" value="UniProtKB-KW"/>
</dbReference>
<dbReference type="NCBIfam" id="TIGR00350">
    <property type="entry name" value="lytR_cpsA_psr"/>
    <property type="match status" value="1"/>
</dbReference>
<evidence type="ECO:0000256" key="3">
    <source>
        <dbReference type="ARBA" id="ARBA00022968"/>
    </source>
</evidence>
<feature type="domain" description="Cell envelope-related transcriptional attenuator" evidence="6">
    <location>
        <begin position="86"/>
        <end position="231"/>
    </location>
</feature>
<proteinExistence type="inferred from homology"/>
<dbReference type="EMBL" id="CAKJTG010000049">
    <property type="protein sequence ID" value="CAG9610725.1"/>
    <property type="molecule type" value="Genomic_DNA"/>
</dbReference>